<name>A0A6A5T820_9PLEO</name>
<keyword evidence="1" id="KW-0413">Isomerase</keyword>
<evidence type="ECO:0000256" key="1">
    <source>
        <dbReference type="ARBA" id="ARBA00023235"/>
    </source>
</evidence>
<sequence length="378" mass="41160">MLLAVGVAAVDHPKPHCSIDTQAAGTYLNGSVPMNDNPWTHFDAPMTKGFNLTNGEDWSFEGASADGQSGMGFTFSRGTVAGNTAAQRMFIAVVWPNGTRFMESSFADTSTVEACKDLTKGTWYNATSGMNWTFEASKDFKRTVVTAQSTTVQGTITLDAISPAVYPNGLVYPHTHGDNLFAPHMYWVENVAVGVVSANLTIRGTPFVLKGIGGRERNWNDFAWAKVSTRWDMIRAKVGPYTAMAWTFDSRVDGKTYFSGVVMEGKKVLFRTLTQEVSKTKNYGSLSLRNNGAVRLSSDPSSAMPLPESRHTGYLLELVEPKTGKQWRFEADYTKCVYWFPAGLEARLGGFVGSVRGGLVGGPQHSGLISGTAMEHDI</sequence>
<accession>A0A6A5T820</accession>
<dbReference type="OrthoDB" id="5344254at2759"/>
<feature type="domain" description="Diels-Alderase C-terminal" evidence="3">
    <location>
        <begin position="223"/>
        <end position="368"/>
    </location>
</feature>
<dbReference type="Proteomes" id="UP000800035">
    <property type="component" value="Unassembled WGS sequence"/>
</dbReference>
<reference evidence="5" key="1">
    <citation type="journal article" date="2020" name="Stud. Mycol.">
        <title>101 Dothideomycetes genomes: a test case for predicting lifestyles and emergence of pathogens.</title>
        <authorList>
            <person name="Haridas S."/>
            <person name="Albert R."/>
            <person name="Binder M."/>
            <person name="Bloem J."/>
            <person name="Labutti K."/>
            <person name="Salamov A."/>
            <person name="Andreopoulos B."/>
            <person name="Baker S."/>
            <person name="Barry K."/>
            <person name="Bills G."/>
            <person name="Bluhm B."/>
            <person name="Cannon C."/>
            <person name="Castanera R."/>
            <person name="Culley D."/>
            <person name="Daum C."/>
            <person name="Ezra D."/>
            <person name="Gonzalez J."/>
            <person name="Henrissat B."/>
            <person name="Kuo A."/>
            <person name="Liang C."/>
            <person name="Lipzen A."/>
            <person name="Lutzoni F."/>
            <person name="Magnuson J."/>
            <person name="Mondo S."/>
            <person name="Nolan M."/>
            <person name="Ohm R."/>
            <person name="Pangilinan J."/>
            <person name="Park H.-J."/>
            <person name="Ramirez L."/>
            <person name="Alfaro M."/>
            <person name="Sun H."/>
            <person name="Tritt A."/>
            <person name="Yoshinaga Y."/>
            <person name="Zwiers L.-H."/>
            <person name="Turgeon B."/>
            <person name="Goodwin S."/>
            <person name="Spatafora J."/>
            <person name="Crous P."/>
            <person name="Grigoriev I."/>
        </authorList>
    </citation>
    <scope>NUCLEOTIDE SEQUENCE</scope>
    <source>
        <strain evidence="5">CBS 675.92</strain>
    </source>
</reference>
<evidence type="ECO:0000313" key="6">
    <source>
        <dbReference type="Proteomes" id="UP000800035"/>
    </source>
</evidence>
<dbReference type="Pfam" id="PF24137">
    <property type="entry name" value="DA_N"/>
    <property type="match status" value="1"/>
</dbReference>
<dbReference type="InterPro" id="IPR056402">
    <property type="entry name" value="DA_N"/>
</dbReference>
<evidence type="ECO:0008006" key="7">
    <source>
        <dbReference type="Google" id="ProtNLM"/>
    </source>
</evidence>
<organism evidence="5 6">
    <name type="scientific">Byssothecium circinans</name>
    <dbReference type="NCBI Taxonomy" id="147558"/>
    <lineage>
        <taxon>Eukaryota</taxon>
        <taxon>Fungi</taxon>
        <taxon>Dikarya</taxon>
        <taxon>Ascomycota</taxon>
        <taxon>Pezizomycotina</taxon>
        <taxon>Dothideomycetes</taxon>
        <taxon>Pleosporomycetidae</taxon>
        <taxon>Pleosporales</taxon>
        <taxon>Massarineae</taxon>
        <taxon>Massarinaceae</taxon>
        <taxon>Byssothecium</taxon>
    </lineage>
</organism>
<protein>
    <recommendedName>
        <fullName evidence="7">AttH domain-containing protein</fullName>
    </recommendedName>
</protein>
<proteinExistence type="inferred from homology"/>
<comment type="similarity">
    <text evidence="2">Belongs to the Diels-Alderase family.</text>
</comment>
<dbReference type="SUPFAM" id="SSF159245">
    <property type="entry name" value="AttH-like"/>
    <property type="match status" value="1"/>
</dbReference>
<evidence type="ECO:0000256" key="2">
    <source>
        <dbReference type="ARBA" id="ARBA00046325"/>
    </source>
</evidence>
<dbReference type="AlphaFoldDB" id="A0A6A5T820"/>
<feature type="domain" description="Diels-Alderase N-terminal" evidence="4">
    <location>
        <begin position="45"/>
        <end position="219"/>
    </location>
</feature>
<dbReference type="EMBL" id="ML977048">
    <property type="protein sequence ID" value="KAF1948813.1"/>
    <property type="molecule type" value="Genomic_DNA"/>
</dbReference>
<evidence type="ECO:0000259" key="4">
    <source>
        <dbReference type="Pfam" id="PF24137"/>
    </source>
</evidence>
<dbReference type="InterPro" id="IPR054499">
    <property type="entry name" value="DA_C"/>
</dbReference>
<gene>
    <name evidence="5" type="ORF">CC80DRAFT_430775</name>
</gene>
<dbReference type="Pfam" id="PF22903">
    <property type="entry name" value="DA_C"/>
    <property type="match status" value="1"/>
</dbReference>
<evidence type="ECO:0000259" key="3">
    <source>
        <dbReference type="Pfam" id="PF22903"/>
    </source>
</evidence>
<evidence type="ECO:0000313" key="5">
    <source>
        <dbReference type="EMBL" id="KAF1948813.1"/>
    </source>
</evidence>
<keyword evidence="6" id="KW-1185">Reference proteome</keyword>
<dbReference type="GO" id="GO:0016853">
    <property type="term" value="F:isomerase activity"/>
    <property type="evidence" value="ECO:0007669"/>
    <property type="project" value="UniProtKB-KW"/>
</dbReference>